<evidence type="ECO:0000313" key="3">
    <source>
        <dbReference type="EMBL" id="TKI04850.1"/>
    </source>
</evidence>
<gene>
    <name evidence="3" type="ORF">FCN80_16135</name>
</gene>
<dbReference type="PROSITE" id="PS51127">
    <property type="entry name" value="BIG1"/>
    <property type="match status" value="1"/>
</dbReference>
<comment type="caution">
    <text evidence="3">The sequence shown here is derived from an EMBL/GenBank/DDBJ whole genome shotgun (WGS) entry which is preliminary data.</text>
</comment>
<dbReference type="InterPro" id="IPR013783">
    <property type="entry name" value="Ig-like_fold"/>
</dbReference>
<comment type="similarity">
    <text evidence="1">Belongs to the intimin/invasin family.</text>
</comment>
<name>A0ABY2SHM7_9HYPH</name>
<dbReference type="InterPro" id="IPR003344">
    <property type="entry name" value="Big_1_dom"/>
</dbReference>
<dbReference type="SMART" id="SM00634">
    <property type="entry name" value="BID_1"/>
    <property type="match status" value="1"/>
</dbReference>
<dbReference type="SUPFAM" id="SSF49373">
    <property type="entry name" value="Invasin/intimin cell-adhesion fragments"/>
    <property type="match status" value="1"/>
</dbReference>
<proteinExistence type="inferred from homology"/>
<evidence type="ECO:0000256" key="1">
    <source>
        <dbReference type="ARBA" id="ARBA00010116"/>
    </source>
</evidence>
<dbReference type="Pfam" id="PF02369">
    <property type="entry name" value="Big_1"/>
    <property type="match status" value="1"/>
</dbReference>
<dbReference type="EMBL" id="SZPQ01000024">
    <property type="protein sequence ID" value="TKI04850.1"/>
    <property type="molecule type" value="Genomic_DNA"/>
</dbReference>
<organism evidence="3 4">
    <name type="scientific">Martelella alba</name>
    <dbReference type="NCBI Taxonomy" id="2590451"/>
    <lineage>
        <taxon>Bacteria</taxon>
        <taxon>Pseudomonadati</taxon>
        <taxon>Pseudomonadota</taxon>
        <taxon>Alphaproteobacteria</taxon>
        <taxon>Hyphomicrobiales</taxon>
        <taxon>Aurantimonadaceae</taxon>
        <taxon>Martelella</taxon>
    </lineage>
</organism>
<sequence length="250" mass="27290">MFLRAYQRHSKHDYSMRGAHMSYQLTLTTSPLTPALSTTARTCELTAIVADVEGHPQQDIPVYFQTTHDKARLSATTCITDDRGTATATLRYPVAATRAAVGMVQVTAAITGSEKTISVNFFDPALRPVRVLNSQCDAAGTVRLGQTALAFGLQMLVYFPKTIADGDKAIFHWGEHIARKTLADKERVWVVTPQILSLPAKALEPGTYRVWYSLETTAGQTHGAKPVNVEIVSARFPSPTVQDARGDALM</sequence>
<dbReference type="Proteomes" id="UP000305202">
    <property type="component" value="Unassembled WGS sequence"/>
</dbReference>
<dbReference type="Gene3D" id="2.60.40.10">
    <property type="entry name" value="Immunoglobulins"/>
    <property type="match status" value="1"/>
</dbReference>
<evidence type="ECO:0000259" key="2">
    <source>
        <dbReference type="PROSITE" id="PS51127"/>
    </source>
</evidence>
<dbReference type="InterPro" id="IPR008964">
    <property type="entry name" value="Invasin/intimin_cell_adhesion"/>
</dbReference>
<keyword evidence="4" id="KW-1185">Reference proteome</keyword>
<feature type="domain" description="Big-1" evidence="2">
    <location>
        <begin position="24"/>
        <end position="122"/>
    </location>
</feature>
<protein>
    <recommendedName>
        <fullName evidence="2">Big-1 domain-containing protein</fullName>
    </recommendedName>
</protein>
<evidence type="ECO:0000313" key="4">
    <source>
        <dbReference type="Proteomes" id="UP000305202"/>
    </source>
</evidence>
<reference evidence="3 4" key="1">
    <citation type="submission" date="2019-04" db="EMBL/GenBank/DDBJ databases">
        <authorList>
            <person name="Li M."/>
            <person name="Gao C."/>
        </authorList>
    </citation>
    <scope>NUCLEOTIDE SEQUENCE [LARGE SCALE GENOMIC DNA]</scope>
    <source>
        <strain evidence="3 4">BGMRC 2031</strain>
    </source>
</reference>
<accession>A0ABY2SHM7</accession>